<dbReference type="Proteomes" id="UP000828941">
    <property type="component" value="Chromosome 3"/>
</dbReference>
<accession>A0ACB9PUW5</accession>
<evidence type="ECO:0000313" key="2">
    <source>
        <dbReference type="Proteomes" id="UP000828941"/>
    </source>
</evidence>
<dbReference type="EMBL" id="CM039428">
    <property type="protein sequence ID" value="KAI4352316.1"/>
    <property type="molecule type" value="Genomic_DNA"/>
</dbReference>
<protein>
    <submittedName>
        <fullName evidence="1">Uncharacterized protein</fullName>
    </submittedName>
</protein>
<reference evidence="1 2" key="1">
    <citation type="journal article" date="2022" name="DNA Res.">
        <title>Chromosomal-level genome assembly of the orchid tree Bauhinia variegata (Leguminosae; Cercidoideae) supports the allotetraploid origin hypothesis of Bauhinia.</title>
        <authorList>
            <person name="Zhong Y."/>
            <person name="Chen Y."/>
            <person name="Zheng D."/>
            <person name="Pang J."/>
            <person name="Liu Y."/>
            <person name="Luo S."/>
            <person name="Meng S."/>
            <person name="Qian L."/>
            <person name="Wei D."/>
            <person name="Dai S."/>
            <person name="Zhou R."/>
        </authorList>
    </citation>
    <scope>NUCLEOTIDE SEQUENCE [LARGE SCALE GENOMIC DNA]</scope>
    <source>
        <strain evidence="1">BV-YZ2020</strain>
    </source>
</reference>
<keyword evidence="2" id="KW-1185">Reference proteome</keyword>
<comment type="caution">
    <text evidence="1">The sequence shown here is derived from an EMBL/GenBank/DDBJ whole genome shotgun (WGS) entry which is preliminary data.</text>
</comment>
<name>A0ACB9PUW5_BAUVA</name>
<organism evidence="1 2">
    <name type="scientific">Bauhinia variegata</name>
    <name type="common">Purple orchid tree</name>
    <name type="synonym">Phanera variegata</name>
    <dbReference type="NCBI Taxonomy" id="167791"/>
    <lineage>
        <taxon>Eukaryota</taxon>
        <taxon>Viridiplantae</taxon>
        <taxon>Streptophyta</taxon>
        <taxon>Embryophyta</taxon>
        <taxon>Tracheophyta</taxon>
        <taxon>Spermatophyta</taxon>
        <taxon>Magnoliopsida</taxon>
        <taxon>eudicotyledons</taxon>
        <taxon>Gunneridae</taxon>
        <taxon>Pentapetalae</taxon>
        <taxon>rosids</taxon>
        <taxon>fabids</taxon>
        <taxon>Fabales</taxon>
        <taxon>Fabaceae</taxon>
        <taxon>Cercidoideae</taxon>
        <taxon>Cercideae</taxon>
        <taxon>Bauhiniinae</taxon>
        <taxon>Bauhinia</taxon>
    </lineage>
</organism>
<proteinExistence type="predicted"/>
<sequence length="97" mass="10399">MCISLINSQISKQFSSSSVYIIFNLKKMDSQNQNQAAFNAGQAQGQTQEKANTMMDKATNTAQAAKESAQEAGQQMMAKAQGAVDTIKDATGMNKSN</sequence>
<gene>
    <name evidence="1" type="ORF">L6164_006580</name>
</gene>
<evidence type="ECO:0000313" key="1">
    <source>
        <dbReference type="EMBL" id="KAI4352316.1"/>
    </source>
</evidence>